<name>A0ABU0JWQ6_9BACL</name>
<evidence type="ECO:0000313" key="3">
    <source>
        <dbReference type="Proteomes" id="UP001226720"/>
    </source>
</evidence>
<keyword evidence="1" id="KW-1133">Transmembrane helix</keyword>
<dbReference type="Proteomes" id="UP001226720">
    <property type="component" value="Unassembled WGS sequence"/>
</dbReference>
<gene>
    <name evidence="2" type="ORF">QO000_000475</name>
</gene>
<dbReference type="RefSeq" id="WP_301550967.1">
    <property type="nucleotide sequence ID" value="NZ_JAQRMZ010000002.1"/>
</dbReference>
<accession>A0ABU0JWQ6</accession>
<feature type="transmembrane region" description="Helical" evidence="1">
    <location>
        <begin position="6"/>
        <end position="23"/>
    </location>
</feature>
<organism evidence="2 3">
    <name type="scientific">Guptibacillus hwajinpoensis</name>
    <dbReference type="NCBI Taxonomy" id="208199"/>
    <lineage>
        <taxon>Bacteria</taxon>
        <taxon>Bacillati</taxon>
        <taxon>Bacillota</taxon>
        <taxon>Bacilli</taxon>
        <taxon>Bacillales</taxon>
        <taxon>Guptibacillaceae</taxon>
        <taxon>Guptibacillus</taxon>
    </lineage>
</organism>
<protein>
    <submittedName>
        <fullName evidence="2">Uncharacterized protein</fullName>
    </submittedName>
</protein>
<evidence type="ECO:0000313" key="2">
    <source>
        <dbReference type="EMBL" id="MDQ0481522.1"/>
    </source>
</evidence>
<keyword evidence="1" id="KW-0472">Membrane</keyword>
<dbReference type="EMBL" id="JAUSWM010000001">
    <property type="protein sequence ID" value="MDQ0481522.1"/>
    <property type="molecule type" value="Genomic_DNA"/>
</dbReference>
<dbReference type="GeneID" id="301326337"/>
<proteinExistence type="predicted"/>
<evidence type="ECO:0000256" key="1">
    <source>
        <dbReference type="SAM" id="Phobius"/>
    </source>
</evidence>
<keyword evidence="3" id="KW-1185">Reference proteome</keyword>
<reference evidence="2" key="1">
    <citation type="submission" date="2023-07" db="EMBL/GenBank/DDBJ databases">
        <title>Genomic Encyclopedia of Type Strains, Phase IV (KMG-IV): sequencing the most valuable type-strain genomes for metagenomic binning, comparative biology and taxonomic classification.</title>
        <authorList>
            <person name="Goeker M."/>
        </authorList>
    </citation>
    <scope>NUCLEOTIDE SEQUENCE [LARGE SCALE GENOMIC DNA]</scope>
    <source>
        <strain evidence="2">JSM 076093</strain>
    </source>
</reference>
<comment type="caution">
    <text evidence="2">The sequence shown here is derived from an EMBL/GenBank/DDBJ whole genome shotgun (WGS) entry which is preliminary data.</text>
</comment>
<sequence>MEWFELIGLGGIITTFGIIRLKYGRDSAHHRYLREEVMLEKWSREKKINRE</sequence>
<keyword evidence="1" id="KW-0812">Transmembrane</keyword>